<dbReference type="KEGG" id="tav:G4V39_08285"/>
<dbReference type="InterPro" id="IPR050680">
    <property type="entry name" value="YpeA/RimI_acetyltransf"/>
</dbReference>
<reference evidence="6 7" key="1">
    <citation type="submission" date="2020-02" db="EMBL/GenBank/DDBJ databases">
        <title>Genome analysis of Thermosulfuriphilus ammonigenes ST65T, an anaerobic thermophilic chemolithoautotrophic bacterium isolated from a deep-sea hydrothermal vent.</title>
        <authorList>
            <person name="Slobodkina G."/>
            <person name="Allioux M."/>
            <person name="Merkel A."/>
            <person name="Alain K."/>
            <person name="Jebbar M."/>
            <person name="Slobodkin A."/>
        </authorList>
    </citation>
    <scope>NUCLEOTIDE SEQUENCE [LARGE SCALE GENOMIC DNA]</scope>
    <source>
        <strain evidence="6 7">ST65</strain>
    </source>
</reference>
<dbReference type="PROSITE" id="PS51186">
    <property type="entry name" value="GNAT"/>
    <property type="match status" value="1"/>
</dbReference>
<proteinExistence type="inferred from homology"/>
<evidence type="ECO:0000256" key="2">
    <source>
        <dbReference type="ARBA" id="ARBA00022490"/>
    </source>
</evidence>
<dbReference type="EMBL" id="CP048877">
    <property type="protein sequence ID" value="QIJ72268.1"/>
    <property type="molecule type" value="Genomic_DNA"/>
</dbReference>
<dbReference type="NCBIfam" id="TIGR01575">
    <property type="entry name" value="rimI"/>
    <property type="match status" value="1"/>
</dbReference>
<dbReference type="Pfam" id="PF00583">
    <property type="entry name" value="Acetyltransf_1"/>
    <property type="match status" value="1"/>
</dbReference>
<dbReference type="Proteomes" id="UP000502179">
    <property type="component" value="Chromosome"/>
</dbReference>
<dbReference type="GO" id="GO:0008999">
    <property type="term" value="F:protein-N-terminal-alanine acetyltransferase activity"/>
    <property type="evidence" value="ECO:0007669"/>
    <property type="project" value="UniProtKB-EC"/>
</dbReference>
<evidence type="ECO:0000256" key="1">
    <source>
        <dbReference type="ARBA" id="ARBA00005395"/>
    </source>
</evidence>
<evidence type="ECO:0000256" key="3">
    <source>
        <dbReference type="ARBA" id="ARBA00022679"/>
    </source>
</evidence>
<name>A0A6G7PXU2_9BACT</name>
<keyword evidence="4" id="KW-0012">Acyltransferase</keyword>
<keyword evidence="6" id="KW-0687">Ribonucleoprotein</keyword>
<dbReference type="GO" id="GO:0005840">
    <property type="term" value="C:ribosome"/>
    <property type="evidence" value="ECO:0007669"/>
    <property type="project" value="UniProtKB-KW"/>
</dbReference>
<dbReference type="PANTHER" id="PTHR43420">
    <property type="entry name" value="ACETYLTRANSFERASE"/>
    <property type="match status" value="1"/>
</dbReference>
<dbReference type="PANTHER" id="PTHR43420:SF44">
    <property type="entry name" value="ACETYLTRANSFERASE YPEA"/>
    <property type="match status" value="1"/>
</dbReference>
<protein>
    <recommendedName>
        <fullName evidence="5">[Ribosomal protein bS18]-alanine N-acetyltransferase</fullName>
        <ecNumber evidence="5">2.3.1.266</ecNumber>
    </recommendedName>
</protein>
<comment type="catalytic activity">
    <reaction evidence="5">
        <text>N-terminal L-alanyl-[ribosomal protein bS18] + acetyl-CoA = N-terminal N(alpha)-acetyl-L-alanyl-[ribosomal protein bS18] + CoA + H(+)</text>
        <dbReference type="Rhea" id="RHEA:43756"/>
        <dbReference type="Rhea" id="RHEA-COMP:10676"/>
        <dbReference type="Rhea" id="RHEA-COMP:10677"/>
        <dbReference type="ChEBI" id="CHEBI:15378"/>
        <dbReference type="ChEBI" id="CHEBI:57287"/>
        <dbReference type="ChEBI" id="CHEBI:57288"/>
        <dbReference type="ChEBI" id="CHEBI:64718"/>
        <dbReference type="ChEBI" id="CHEBI:83683"/>
        <dbReference type="EC" id="2.3.1.266"/>
    </reaction>
</comment>
<evidence type="ECO:0000256" key="4">
    <source>
        <dbReference type="ARBA" id="ARBA00023315"/>
    </source>
</evidence>
<dbReference type="InterPro" id="IPR016181">
    <property type="entry name" value="Acyl_CoA_acyltransferase"/>
</dbReference>
<organism evidence="6 7">
    <name type="scientific">Thermosulfuriphilus ammonigenes</name>
    <dbReference type="NCBI Taxonomy" id="1936021"/>
    <lineage>
        <taxon>Bacteria</taxon>
        <taxon>Pseudomonadati</taxon>
        <taxon>Thermodesulfobacteriota</taxon>
        <taxon>Thermodesulfobacteria</taxon>
        <taxon>Thermodesulfobacteriales</taxon>
        <taxon>Thermodesulfobacteriaceae</taxon>
        <taxon>Thermosulfuriphilus</taxon>
    </lineage>
</organism>
<evidence type="ECO:0000256" key="5">
    <source>
        <dbReference type="RuleBase" id="RU363094"/>
    </source>
</evidence>
<evidence type="ECO:0000313" key="6">
    <source>
        <dbReference type="EMBL" id="QIJ72268.1"/>
    </source>
</evidence>
<dbReference type="InterPro" id="IPR006464">
    <property type="entry name" value="AcTrfase_RimI/Ard1"/>
</dbReference>
<dbReference type="SUPFAM" id="SSF55729">
    <property type="entry name" value="Acyl-CoA N-acyltransferases (Nat)"/>
    <property type="match status" value="1"/>
</dbReference>
<dbReference type="InterPro" id="IPR000182">
    <property type="entry name" value="GNAT_dom"/>
</dbReference>
<keyword evidence="7" id="KW-1185">Reference proteome</keyword>
<keyword evidence="2 5" id="KW-0963">Cytoplasm</keyword>
<gene>
    <name evidence="6" type="primary">rimI</name>
    <name evidence="6" type="ORF">G4V39_08285</name>
</gene>
<keyword evidence="3 6" id="KW-0808">Transferase</keyword>
<sequence>MRARIVPAREEDLPGLLEIERLSHPNPWSKAAFLGELSHKSARLWVAKVAGLPRGFISFWLVLDEIHILNLAVHPQVRRQGLATSLITLALKYGRRQGAHLAWLEVRPSNKAAIRLYQKLGFVATGRRPGYYQDTGEDAIIMKLSLRDHEA</sequence>
<dbReference type="AlphaFoldDB" id="A0A6G7PXU2"/>
<evidence type="ECO:0000313" key="7">
    <source>
        <dbReference type="Proteomes" id="UP000502179"/>
    </source>
</evidence>
<comment type="function">
    <text evidence="5">Acetylates the N-terminal alanine of ribosomal protein bS18.</text>
</comment>
<accession>A0A6G7PXU2</accession>
<dbReference type="GO" id="GO:0005737">
    <property type="term" value="C:cytoplasm"/>
    <property type="evidence" value="ECO:0007669"/>
    <property type="project" value="UniProtKB-SubCell"/>
</dbReference>
<comment type="similarity">
    <text evidence="1 5">Belongs to the acetyltransferase family. RimI subfamily.</text>
</comment>
<comment type="subcellular location">
    <subcellularLocation>
        <location evidence="5">Cytoplasm</location>
    </subcellularLocation>
</comment>
<keyword evidence="6" id="KW-0689">Ribosomal protein</keyword>
<dbReference type="CDD" id="cd04301">
    <property type="entry name" value="NAT_SF"/>
    <property type="match status" value="1"/>
</dbReference>
<dbReference type="Gene3D" id="3.40.630.30">
    <property type="match status" value="1"/>
</dbReference>
<dbReference type="RefSeq" id="WP_166032486.1">
    <property type="nucleotide sequence ID" value="NZ_CP048877.1"/>
</dbReference>
<dbReference type="EC" id="2.3.1.266" evidence="5"/>